<protein>
    <submittedName>
        <fullName evidence="1">SEL1-like repeat protein</fullName>
    </submittedName>
</protein>
<dbReference type="EMBL" id="CP098242">
    <property type="protein sequence ID" value="WAW09830.1"/>
    <property type="molecule type" value="Genomic_DNA"/>
</dbReference>
<dbReference type="KEGG" id="ovb:NB640_11500"/>
<gene>
    <name evidence="1" type="ORF">NB640_11500</name>
</gene>
<dbReference type="InterPro" id="IPR050767">
    <property type="entry name" value="Sel1_AlgK"/>
</dbReference>
<evidence type="ECO:0000313" key="2">
    <source>
        <dbReference type="Proteomes" id="UP001156215"/>
    </source>
</evidence>
<name>A0A9E9LUF7_9BURK</name>
<sequence>MPEPAVLPYGENLADMEVRQAAVLLLAAKAGDVKAQFELGVAFKYGKGGVARSDARAAKWFAEAARQGHPGAVYELVSRYARNTTLNKDIRMVLKLATFLAEKGDPKVQCELGYAYLASDEMDSNDMLAEKWIRRSTEKGYARAQLILSGMYFSGRGVRENPEEGVKWAMRSARQGDAEAQLAVGNLYLRGIGVVQDWSEAREWFGKAIKQGNRNARHQLMLMDEHELRESRMNGTKTAKRSNIGGYYSAVALKQSGDARARFDAGMRLMTRNDGTKPDYRLVLELFFKSAEQGNVQAMMQLARMHASGTGVRKNLPEAAKWMIQAAELGNMGAQHEVGLLYEKGEGVRRNVRRAWDWYMEAARQGHPGAEQALLRINGGEKVFDDL</sequence>
<accession>A0A9E9LUF7</accession>
<dbReference type="SUPFAM" id="SSF81901">
    <property type="entry name" value="HCP-like"/>
    <property type="match status" value="2"/>
</dbReference>
<evidence type="ECO:0000313" key="1">
    <source>
        <dbReference type="EMBL" id="WAW09830.1"/>
    </source>
</evidence>
<keyword evidence="2" id="KW-1185">Reference proteome</keyword>
<dbReference type="AlphaFoldDB" id="A0A9E9LUF7"/>
<dbReference type="SMART" id="SM00671">
    <property type="entry name" value="SEL1"/>
    <property type="match status" value="7"/>
</dbReference>
<dbReference type="Pfam" id="PF08238">
    <property type="entry name" value="Sel1"/>
    <property type="match status" value="7"/>
</dbReference>
<proteinExistence type="predicted"/>
<dbReference type="PANTHER" id="PTHR11102:SF160">
    <property type="entry name" value="ERAD-ASSOCIATED E3 UBIQUITIN-PROTEIN LIGASE COMPONENT HRD3"/>
    <property type="match status" value="1"/>
</dbReference>
<dbReference type="InterPro" id="IPR006597">
    <property type="entry name" value="Sel1-like"/>
</dbReference>
<dbReference type="RefSeq" id="WP_269308834.1">
    <property type="nucleotide sequence ID" value="NZ_CP098242.1"/>
</dbReference>
<dbReference type="Gene3D" id="1.25.40.10">
    <property type="entry name" value="Tetratricopeptide repeat domain"/>
    <property type="match status" value="2"/>
</dbReference>
<dbReference type="PANTHER" id="PTHR11102">
    <property type="entry name" value="SEL-1-LIKE PROTEIN"/>
    <property type="match status" value="1"/>
</dbReference>
<dbReference type="Proteomes" id="UP001156215">
    <property type="component" value="Chromosome"/>
</dbReference>
<organism evidence="1 2">
    <name type="scientific">Oxalobacter vibrioformis</name>
    <dbReference type="NCBI Taxonomy" id="933080"/>
    <lineage>
        <taxon>Bacteria</taxon>
        <taxon>Pseudomonadati</taxon>
        <taxon>Pseudomonadota</taxon>
        <taxon>Betaproteobacteria</taxon>
        <taxon>Burkholderiales</taxon>
        <taxon>Oxalobacteraceae</taxon>
        <taxon>Oxalobacter</taxon>
    </lineage>
</organism>
<reference evidence="1" key="1">
    <citation type="journal article" date="2022" name="Front. Microbiol.">
        <title>New perspectives on an old grouping: The genomic and phenotypic variability of Oxalobacter formigenes and the implications for calcium oxalate stone prevention.</title>
        <authorList>
            <person name="Chmiel J.A."/>
            <person name="Carr C."/>
            <person name="Stuivenberg G.A."/>
            <person name="Venema R."/>
            <person name="Chanyi R.M."/>
            <person name="Al K.F."/>
            <person name="Giguere D."/>
            <person name="Say H."/>
            <person name="Akouris P.P."/>
            <person name="Dominguez Romero S.A."/>
            <person name="Kwong A."/>
            <person name="Tai V."/>
            <person name="Koval S.F."/>
            <person name="Razvi H."/>
            <person name="Bjazevic J."/>
            <person name="Burton J.P."/>
        </authorList>
    </citation>
    <scope>NUCLEOTIDE SEQUENCE</scope>
    <source>
        <strain evidence="1">WoOx3</strain>
    </source>
</reference>
<dbReference type="InterPro" id="IPR011990">
    <property type="entry name" value="TPR-like_helical_dom_sf"/>
</dbReference>